<dbReference type="GO" id="GO:0005737">
    <property type="term" value="C:cytoplasm"/>
    <property type="evidence" value="ECO:0007669"/>
    <property type="project" value="TreeGrafter"/>
</dbReference>
<dbReference type="AlphaFoldDB" id="A0A1G2HIE4"/>
<sequence length="323" mass="36389">MANILVTGCAGFIGSFLTEGLIDEGHQVVGVDNFFRGKKENLQSLENNPAFELITLDLSKPECCSPLKTILNTKKIDIVYHLAAINGTQYFYDYSAEVLNQNILITQHVMQAIVESSVKKVIYTSSSEVYGDPTMLPTPESHPILLNASANRDSYAASKALGEFYVRLYADQKKIEWLILRVFNMYGPRMVNTKYGQVIPEFIHRILTENQFTLIGDGHHTRSFCFIKDAIRLILMLEKKNANGFVNLGNPEEISILELAKKLHQLTHKNFNPIFLPERPHDHHRRCPDITRLRALCGNPSFTPLGTGLKTVIDAMTSHVESV</sequence>
<evidence type="ECO:0000256" key="4">
    <source>
        <dbReference type="ARBA" id="ARBA00023239"/>
    </source>
</evidence>
<evidence type="ECO:0000256" key="1">
    <source>
        <dbReference type="ARBA" id="ARBA00001911"/>
    </source>
</evidence>
<dbReference type="InterPro" id="IPR036291">
    <property type="entry name" value="NAD(P)-bd_dom_sf"/>
</dbReference>
<dbReference type="SUPFAM" id="SSF51735">
    <property type="entry name" value="NAD(P)-binding Rossmann-fold domains"/>
    <property type="match status" value="1"/>
</dbReference>
<reference evidence="6 7" key="1">
    <citation type="journal article" date="2016" name="Nat. Commun.">
        <title>Thousands of microbial genomes shed light on interconnected biogeochemical processes in an aquifer system.</title>
        <authorList>
            <person name="Anantharaman K."/>
            <person name="Brown C.T."/>
            <person name="Hug L.A."/>
            <person name="Sharon I."/>
            <person name="Castelle C.J."/>
            <person name="Probst A.J."/>
            <person name="Thomas B.C."/>
            <person name="Singh A."/>
            <person name="Wilkins M.J."/>
            <person name="Karaoz U."/>
            <person name="Brodie E.L."/>
            <person name="Williams K.H."/>
            <person name="Hubbard S.S."/>
            <person name="Banfield J.F."/>
        </authorList>
    </citation>
    <scope>NUCLEOTIDE SEQUENCE [LARGE SCALE GENOMIC DNA]</scope>
</reference>
<feature type="domain" description="NAD-dependent epimerase/dehydratase" evidence="5">
    <location>
        <begin position="4"/>
        <end position="249"/>
    </location>
</feature>
<dbReference type="PANTHER" id="PTHR43078:SF6">
    <property type="entry name" value="UDP-GLUCURONIC ACID DECARBOXYLASE 1"/>
    <property type="match status" value="1"/>
</dbReference>
<comment type="cofactor">
    <cofactor evidence="1">
        <name>NAD(+)</name>
        <dbReference type="ChEBI" id="CHEBI:57540"/>
    </cofactor>
</comment>
<dbReference type="PANTHER" id="PTHR43078">
    <property type="entry name" value="UDP-GLUCURONIC ACID DECARBOXYLASE-RELATED"/>
    <property type="match status" value="1"/>
</dbReference>
<name>A0A1G2HIE4_9BACT</name>
<protein>
    <recommendedName>
        <fullName evidence="5">NAD-dependent epimerase/dehydratase domain-containing protein</fullName>
    </recommendedName>
</protein>
<dbReference type="EMBL" id="MHOJ01000023">
    <property type="protein sequence ID" value="OGZ62276.1"/>
    <property type="molecule type" value="Genomic_DNA"/>
</dbReference>
<dbReference type="Pfam" id="PF01370">
    <property type="entry name" value="Epimerase"/>
    <property type="match status" value="1"/>
</dbReference>
<organism evidence="6 7">
    <name type="scientific">Candidatus Spechtbacteria bacterium RIFCSPLOWO2_02_FULL_38_8</name>
    <dbReference type="NCBI Taxonomy" id="1802164"/>
    <lineage>
        <taxon>Bacteria</taxon>
        <taxon>Candidatus Spechtiibacteriota</taxon>
    </lineage>
</organism>
<comment type="caution">
    <text evidence="6">The sequence shown here is derived from an EMBL/GenBank/DDBJ whole genome shotgun (WGS) entry which is preliminary data.</text>
</comment>
<evidence type="ECO:0000259" key="5">
    <source>
        <dbReference type="Pfam" id="PF01370"/>
    </source>
</evidence>
<proteinExistence type="predicted"/>
<dbReference type="GO" id="GO:0048040">
    <property type="term" value="F:UDP-glucuronate decarboxylase activity"/>
    <property type="evidence" value="ECO:0007669"/>
    <property type="project" value="TreeGrafter"/>
</dbReference>
<evidence type="ECO:0000256" key="2">
    <source>
        <dbReference type="ARBA" id="ARBA00022793"/>
    </source>
</evidence>
<dbReference type="InterPro" id="IPR044516">
    <property type="entry name" value="UXS-like"/>
</dbReference>
<keyword evidence="2" id="KW-0210">Decarboxylase</keyword>
<keyword evidence="3" id="KW-0520">NAD</keyword>
<evidence type="ECO:0000313" key="6">
    <source>
        <dbReference type="EMBL" id="OGZ62276.1"/>
    </source>
</evidence>
<dbReference type="STRING" id="1802164.A3H51_02215"/>
<dbReference type="InterPro" id="IPR001509">
    <property type="entry name" value="Epimerase_deHydtase"/>
</dbReference>
<gene>
    <name evidence="6" type="ORF">A3H51_02215</name>
</gene>
<keyword evidence="4" id="KW-0456">Lyase</keyword>
<dbReference type="GO" id="GO:0070403">
    <property type="term" value="F:NAD+ binding"/>
    <property type="evidence" value="ECO:0007669"/>
    <property type="project" value="InterPro"/>
</dbReference>
<dbReference type="GO" id="GO:0042732">
    <property type="term" value="P:D-xylose metabolic process"/>
    <property type="evidence" value="ECO:0007669"/>
    <property type="project" value="InterPro"/>
</dbReference>
<accession>A0A1G2HIE4</accession>
<evidence type="ECO:0000313" key="7">
    <source>
        <dbReference type="Proteomes" id="UP000178509"/>
    </source>
</evidence>
<dbReference type="Gene3D" id="3.40.50.720">
    <property type="entry name" value="NAD(P)-binding Rossmann-like Domain"/>
    <property type="match status" value="1"/>
</dbReference>
<evidence type="ECO:0000256" key="3">
    <source>
        <dbReference type="ARBA" id="ARBA00023027"/>
    </source>
</evidence>
<dbReference type="Proteomes" id="UP000178509">
    <property type="component" value="Unassembled WGS sequence"/>
</dbReference>